<evidence type="ECO:0000313" key="2">
    <source>
        <dbReference type="EMBL" id="TYG53013.1"/>
    </source>
</evidence>
<protein>
    <submittedName>
        <fullName evidence="2">Uncharacterized protein</fullName>
    </submittedName>
</protein>
<dbReference type="EMBL" id="CM017709">
    <property type="protein sequence ID" value="TYG53013.1"/>
    <property type="molecule type" value="Genomic_DNA"/>
</dbReference>
<dbReference type="AlphaFoldDB" id="A0A5D2BA89"/>
<accession>A0A5D2BA89</accession>
<reference evidence="2 3" key="1">
    <citation type="submission" date="2019-06" db="EMBL/GenBank/DDBJ databases">
        <title>WGS assembly of Gossypium darwinii.</title>
        <authorList>
            <person name="Chen Z.J."/>
            <person name="Sreedasyam A."/>
            <person name="Ando A."/>
            <person name="Song Q."/>
            <person name="De L."/>
            <person name="Hulse-Kemp A."/>
            <person name="Ding M."/>
            <person name="Ye W."/>
            <person name="Kirkbride R."/>
            <person name="Jenkins J."/>
            <person name="Plott C."/>
            <person name="Lovell J."/>
            <person name="Lin Y.-M."/>
            <person name="Vaughn R."/>
            <person name="Liu B."/>
            <person name="Li W."/>
            <person name="Simpson S."/>
            <person name="Scheffler B."/>
            <person name="Saski C."/>
            <person name="Grover C."/>
            <person name="Hu G."/>
            <person name="Conover J."/>
            <person name="Carlson J."/>
            <person name="Shu S."/>
            <person name="Boston L."/>
            <person name="Williams M."/>
            <person name="Peterson D."/>
            <person name="Mcgee K."/>
            <person name="Jones D."/>
            <person name="Wendel J."/>
            <person name="Stelly D."/>
            <person name="Grimwood J."/>
            <person name="Schmutz J."/>
        </authorList>
    </citation>
    <scope>NUCLEOTIDE SEQUENCE [LARGE SCALE GENOMIC DNA]</scope>
    <source>
        <strain evidence="2">1808015.09</strain>
    </source>
</reference>
<name>A0A5D2BA89_GOSDA</name>
<proteinExistence type="predicted"/>
<keyword evidence="3" id="KW-1185">Reference proteome</keyword>
<feature type="region of interest" description="Disordered" evidence="1">
    <location>
        <begin position="19"/>
        <end position="44"/>
    </location>
</feature>
<sequence length="68" mass="8017">MHNPSLEYYYKVAAYSKGRESPKEKISTAPQRKRSLPGKDILNRYTTLSRKREEMELQLDSIKTIKRS</sequence>
<evidence type="ECO:0000256" key="1">
    <source>
        <dbReference type="SAM" id="MobiDB-lite"/>
    </source>
</evidence>
<organism evidence="2 3">
    <name type="scientific">Gossypium darwinii</name>
    <name type="common">Darwin's cotton</name>
    <name type="synonym">Gossypium barbadense var. darwinii</name>
    <dbReference type="NCBI Taxonomy" id="34276"/>
    <lineage>
        <taxon>Eukaryota</taxon>
        <taxon>Viridiplantae</taxon>
        <taxon>Streptophyta</taxon>
        <taxon>Embryophyta</taxon>
        <taxon>Tracheophyta</taxon>
        <taxon>Spermatophyta</taxon>
        <taxon>Magnoliopsida</taxon>
        <taxon>eudicotyledons</taxon>
        <taxon>Gunneridae</taxon>
        <taxon>Pentapetalae</taxon>
        <taxon>rosids</taxon>
        <taxon>malvids</taxon>
        <taxon>Malvales</taxon>
        <taxon>Malvaceae</taxon>
        <taxon>Malvoideae</taxon>
        <taxon>Gossypium</taxon>
    </lineage>
</organism>
<gene>
    <name evidence="2" type="ORF">ES288_D09G075000v1</name>
</gene>
<evidence type="ECO:0000313" key="3">
    <source>
        <dbReference type="Proteomes" id="UP000323506"/>
    </source>
</evidence>
<dbReference type="Proteomes" id="UP000323506">
    <property type="component" value="Chromosome D09"/>
</dbReference>